<dbReference type="Gene3D" id="3.50.50.60">
    <property type="entry name" value="FAD/NAD(P)-binding domain"/>
    <property type="match status" value="1"/>
</dbReference>
<dbReference type="PROSITE" id="PS51257">
    <property type="entry name" value="PROKAR_LIPOPROTEIN"/>
    <property type="match status" value="1"/>
</dbReference>
<accession>A0A075HVU2</accession>
<name>A0A075HVU2_9EURY</name>
<evidence type="ECO:0000313" key="1">
    <source>
        <dbReference type="EMBL" id="AIF18657.1"/>
    </source>
</evidence>
<dbReference type="SUPFAM" id="SSF51905">
    <property type="entry name" value="FAD/NAD(P)-binding domain"/>
    <property type="match status" value="1"/>
</dbReference>
<dbReference type="Pfam" id="PF13450">
    <property type="entry name" value="NAD_binding_8"/>
    <property type="match status" value="1"/>
</dbReference>
<proteinExistence type="predicted"/>
<dbReference type="AlphaFoldDB" id="A0A075HVU2"/>
<reference evidence="1" key="1">
    <citation type="journal article" date="2014" name="Genome Biol. Evol.">
        <title>Pangenome evidence for extensive interdomain horizontal transfer affecting lineage core and shell genes in uncultured planktonic thaumarchaeota and euryarchaeota.</title>
        <authorList>
            <person name="Deschamps P."/>
            <person name="Zivanovic Y."/>
            <person name="Moreira D."/>
            <person name="Rodriguez-Valera F."/>
            <person name="Lopez-Garcia P."/>
        </authorList>
    </citation>
    <scope>NUCLEOTIDE SEQUENCE</scope>
</reference>
<dbReference type="EMBL" id="KF901116">
    <property type="protein sequence ID" value="AIF18657.1"/>
    <property type="molecule type" value="Genomic_DNA"/>
</dbReference>
<sequence length="382" mass="43743">MKKIYDAAIIGGGISGLSCAHELSKNNINFILISPKLGGRMQTYGSNNMGADYFCKLYHHIKPYVKKKGPLPVYTYNFWDGKGYSNYFNMRHWVQFSSVLKLYFILKKYVKELDNTITLATQIGCTQSLLKNKFLLKLWNTSAIEFIQKNKLEKFENTYGRAIVNSTFFCKTEDLNAFHYLGNFIPLAVPSYEIDFKRTIEHLTKGYHANISYEKAVKIKKGKINTVFTNKSPYKTKNIVIAAPYNSMKKLFPELPKPDGMHSCFIHDVSGKLKKQFNKKKVIIFDPKKHPIGILWKQFDGSYIVSSYSEKPKLKDYFNSFKIKKTVHWNPAIIANKGNLISERLSSNIFIASDYNISGLEISAINGLYAANEIIKNTESKS</sequence>
<dbReference type="InterPro" id="IPR036188">
    <property type="entry name" value="FAD/NAD-bd_sf"/>
</dbReference>
<protein>
    <submittedName>
        <fullName evidence="1">Protoporphyrinogen oxidase</fullName>
    </submittedName>
</protein>
<organism evidence="1">
    <name type="scientific">uncultured marine group II/III euryarchaeote KM3_83_G03</name>
    <dbReference type="NCBI Taxonomy" id="1456522"/>
    <lineage>
        <taxon>Archaea</taxon>
        <taxon>Methanobacteriati</taxon>
        <taxon>Methanobacteriota</taxon>
        <taxon>environmental samples</taxon>
    </lineage>
</organism>